<dbReference type="PANTHER" id="PTHR46796">
    <property type="entry name" value="HTH-TYPE TRANSCRIPTIONAL ACTIVATOR RHAS-RELATED"/>
    <property type="match status" value="1"/>
</dbReference>
<dbReference type="PRINTS" id="PR00032">
    <property type="entry name" value="HTHARAC"/>
</dbReference>
<protein>
    <recommendedName>
        <fullName evidence="4">HTH araC/xylS-type domain-containing protein</fullName>
    </recommendedName>
</protein>
<keyword evidence="1" id="KW-0805">Transcription regulation</keyword>
<dbReference type="InterPro" id="IPR011051">
    <property type="entry name" value="RmlC_Cupin_sf"/>
</dbReference>
<dbReference type="Gene3D" id="1.10.10.60">
    <property type="entry name" value="Homeodomain-like"/>
    <property type="match status" value="2"/>
</dbReference>
<evidence type="ECO:0000259" key="4">
    <source>
        <dbReference type="PROSITE" id="PS01124"/>
    </source>
</evidence>
<dbReference type="PROSITE" id="PS01124">
    <property type="entry name" value="HTH_ARAC_FAMILY_2"/>
    <property type="match status" value="1"/>
</dbReference>
<dbReference type="AlphaFoldDB" id="A0A0S3EYS0"/>
<dbReference type="Proteomes" id="UP000056968">
    <property type="component" value="Chromosome"/>
</dbReference>
<evidence type="ECO:0000256" key="1">
    <source>
        <dbReference type="ARBA" id="ARBA00023015"/>
    </source>
</evidence>
<keyword evidence="2" id="KW-0238">DNA-binding</keyword>
<dbReference type="Pfam" id="PF12852">
    <property type="entry name" value="Cupin_6"/>
    <property type="match status" value="1"/>
</dbReference>
<dbReference type="PANTHER" id="PTHR46796:SF7">
    <property type="entry name" value="ARAC FAMILY TRANSCRIPTIONAL REGULATOR"/>
    <property type="match status" value="1"/>
</dbReference>
<dbReference type="InterPro" id="IPR018060">
    <property type="entry name" value="HTH_AraC"/>
</dbReference>
<dbReference type="CDD" id="cd02208">
    <property type="entry name" value="cupin_RmlC-like"/>
    <property type="match status" value="1"/>
</dbReference>
<dbReference type="GO" id="GO:0003700">
    <property type="term" value="F:DNA-binding transcription factor activity"/>
    <property type="evidence" value="ECO:0007669"/>
    <property type="project" value="InterPro"/>
</dbReference>
<organism evidence="5 6">
    <name type="scientific">Sphingobium baderi</name>
    <dbReference type="NCBI Taxonomy" id="1332080"/>
    <lineage>
        <taxon>Bacteria</taxon>
        <taxon>Pseudomonadati</taxon>
        <taxon>Pseudomonadota</taxon>
        <taxon>Alphaproteobacteria</taxon>
        <taxon>Sphingomonadales</taxon>
        <taxon>Sphingomonadaceae</taxon>
        <taxon>Sphingobium</taxon>
    </lineage>
</organism>
<name>A0A0S3EYS0_9SPHN</name>
<reference evidence="5 6" key="1">
    <citation type="submission" date="2015-11" db="EMBL/GenBank/DDBJ databases">
        <title>A Two-component Flavoprotein Monooxygenase System MeaXY Responsible for para-Hydroxylation of 2-Methyl-6-ethylaniline and 2,6-Diethylaniline in Sphingobium baderi DE-13.</title>
        <authorList>
            <person name="Cheng M."/>
            <person name="Meng Q."/>
            <person name="Yang Y."/>
            <person name="Chu C."/>
            <person name="Yan X."/>
            <person name="He J."/>
            <person name="Li S."/>
        </authorList>
    </citation>
    <scope>NUCLEOTIDE SEQUENCE [LARGE SCALE GENOMIC DNA]</scope>
    <source>
        <strain evidence="5 6">DE-13</strain>
    </source>
</reference>
<dbReference type="SUPFAM" id="SSF46689">
    <property type="entry name" value="Homeodomain-like"/>
    <property type="match status" value="2"/>
</dbReference>
<dbReference type="SUPFAM" id="SSF51182">
    <property type="entry name" value="RmlC-like cupins"/>
    <property type="match status" value="1"/>
</dbReference>
<keyword evidence="3" id="KW-0804">Transcription</keyword>
<dbReference type="InterPro" id="IPR032783">
    <property type="entry name" value="AraC_lig"/>
</dbReference>
<dbReference type="InterPro" id="IPR014710">
    <property type="entry name" value="RmlC-like_jellyroll"/>
</dbReference>
<feature type="domain" description="HTH araC/xylS-type" evidence="4">
    <location>
        <begin position="209"/>
        <end position="306"/>
    </location>
</feature>
<keyword evidence="6" id="KW-1185">Reference proteome</keyword>
<evidence type="ECO:0000313" key="5">
    <source>
        <dbReference type="EMBL" id="ALR20589.1"/>
    </source>
</evidence>
<proteinExistence type="predicted"/>
<gene>
    <name evidence="5" type="ORF">ATN00_10000</name>
</gene>
<dbReference type="PROSITE" id="PS00041">
    <property type="entry name" value="HTH_ARAC_FAMILY_1"/>
    <property type="match status" value="1"/>
</dbReference>
<evidence type="ECO:0000256" key="2">
    <source>
        <dbReference type="ARBA" id="ARBA00023125"/>
    </source>
</evidence>
<accession>A0A0S3EYS0</accession>
<dbReference type="EMBL" id="CP013264">
    <property type="protein sequence ID" value="ALR20589.1"/>
    <property type="molecule type" value="Genomic_DNA"/>
</dbReference>
<sequence length="310" mass="34442">MGRKNKMSGHSGRSHRALERGWQIIPNDTSLSALLESIHIASASYQTLAISRGRDLHLDDHPDDTTLVFGLTVLSGEVEILREGGSTERLQPGDFALLTDGAPYRVEVADDRECHLNCVVYDLGNIGPHPILHLLPPTVIIPGIKPWEYAWQADISDYLIGTKSPLPFVNASINRRLLEATLMGVIIQYLMRNPWLQRYIDSGAPSRIGASLRAIHLEPEKPWTVASLAHLANMSRTSFAVHFAECLGETPARYMTRFRLARACNLLRGGLSLAEVAYRSGYGTDVAFSRAFKRELGISPGRFRAQHHRS</sequence>
<dbReference type="InterPro" id="IPR020449">
    <property type="entry name" value="Tscrpt_reg_AraC-type_HTH"/>
</dbReference>
<dbReference type="Pfam" id="PF12833">
    <property type="entry name" value="HTH_18"/>
    <property type="match status" value="1"/>
</dbReference>
<dbReference type="STRING" id="1332080.ATN00_10000"/>
<dbReference type="SMART" id="SM00342">
    <property type="entry name" value="HTH_ARAC"/>
    <property type="match status" value="1"/>
</dbReference>
<dbReference type="GO" id="GO:0043565">
    <property type="term" value="F:sequence-specific DNA binding"/>
    <property type="evidence" value="ECO:0007669"/>
    <property type="project" value="InterPro"/>
</dbReference>
<dbReference type="InterPro" id="IPR009057">
    <property type="entry name" value="Homeodomain-like_sf"/>
</dbReference>
<dbReference type="InterPro" id="IPR050204">
    <property type="entry name" value="AraC_XylS_family_regulators"/>
</dbReference>
<evidence type="ECO:0000313" key="6">
    <source>
        <dbReference type="Proteomes" id="UP000056968"/>
    </source>
</evidence>
<dbReference type="InterPro" id="IPR018062">
    <property type="entry name" value="HTH_AraC-typ_CS"/>
</dbReference>
<dbReference type="KEGG" id="sbd:ATN00_10000"/>
<dbReference type="Gene3D" id="2.60.120.10">
    <property type="entry name" value="Jelly Rolls"/>
    <property type="match status" value="1"/>
</dbReference>
<evidence type="ECO:0000256" key="3">
    <source>
        <dbReference type="ARBA" id="ARBA00023163"/>
    </source>
</evidence>